<feature type="transmembrane region" description="Helical" evidence="10">
    <location>
        <begin position="6"/>
        <end position="21"/>
    </location>
</feature>
<dbReference type="NCBIfam" id="TIGR00831">
    <property type="entry name" value="a_cpa1"/>
    <property type="match status" value="1"/>
</dbReference>
<feature type="transmembrane region" description="Helical" evidence="10">
    <location>
        <begin position="183"/>
        <end position="205"/>
    </location>
</feature>
<dbReference type="InterPro" id="IPR006153">
    <property type="entry name" value="Cation/H_exchanger_TM"/>
</dbReference>
<comment type="function">
    <text evidence="10">Na(+)/H(+) antiporter that extrudes sodium in exchange for external protons.</text>
</comment>
<evidence type="ECO:0000256" key="2">
    <source>
        <dbReference type="ARBA" id="ARBA00022448"/>
    </source>
</evidence>
<dbReference type="InterPro" id="IPR004705">
    <property type="entry name" value="Cation/H_exchanger_CPA1_bac"/>
</dbReference>
<dbReference type="GO" id="GO:0098719">
    <property type="term" value="P:sodium ion import across plasma membrane"/>
    <property type="evidence" value="ECO:0007669"/>
    <property type="project" value="TreeGrafter"/>
</dbReference>
<dbReference type="Proteomes" id="UP000600101">
    <property type="component" value="Unassembled WGS sequence"/>
</dbReference>
<evidence type="ECO:0000256" key="6">
    <source>
        <dbReference type="ARBA" id="ARBA00023053"/>
    </source>
</evidence>
<name>A0A9X0UG90_9PROT</name>
<feature type="transmembrane region" description="Helical" evidence="10">
    <location>
        <begin position="155"/>
        <end position="177"/>
    </location>
</feature>
<dbReference type="Gene3D" id="6.10.140.1330">
    <property type="match status" value="1"/>
</dbReference>
<evidence type="ECO:0000259" key="11">
    <source>
        <dbReference type="Pfam" id="PF00999"/>
    </source>
</evidence>
<feature type="transmembrane region" description="Helical" evidence="10">
    <location>
        <begin position="217"/>
        <end position="246"/>
    </location>
</feature>
<dbReference type="PANTHER" id="PTHR10110">
    <property type="entry name" value="SODIUM/HYDROGEN EXCHANGER"/>
    <property type="match status" value="1"/>
</dbReference>
<dbReference type="GO" id="GO:0005886">
    <property type="term" value="C:plasma membrane"/>
    <property type="evidence" value="ECO:0007669"/>
    <property type="project" value="UniProtKB-SubCell"/>
</dbReference>
<dbReference type="AlphaFoldDB" id="A0A9X0UG90"/>
<dbReference type="GO" id="GO:0015385">
    <property type="term" value="F:sodium:proton antiporter activity"/>
    <property type="evidence" value="ECO:0007669"/>
    <property type="project" value="InterPro"/>
</dbReference>
<keyword evidence="13" id="KW-1185">Reference proteome</keyword>
<keyword evidence="7 10" id="KW-0406">Ion transport</keyword>
<proteinExistence type="inferred from homology"/>
<keyword evidence="2 10" id="KW-0813">Transport</keyword>
<dbReference type="RefSeq" id="WP_186769908.1">
    <property type="nucleotide sequence ID" value="NZ_JACOMF010000006.1"/>
</dbReference>
<accession>A0A9X0UG90</accession>
<feature type="transmembrane region" description="Helical" evidence="10">
    <location>
        <begin position="28"/>
        <end position="48"/>
    </location>
</feature>
<feature type="domain" description="Cation/H+ exchanger transmembrane" evidence="11">
    <location>
        <begin position="11"/>
        <end position="398"/>
    </location>
</feature>
<feature type="transmembrane region" description="Helical" evidence="10">
    <location>
        <begin position="54"/>
        <end position="71"/>
    </location>
</feature>
<dbReference type="PANTHER" id="PTHR10110:SF86">
    <property type="entry name" value="SODIUM_HYDROGEN EXCHANGER 7"/>
    <property type="match status" value="1"/>
</dbReference>
<feature type="transmembrane region" description="Helical" evidence="10">
    <location>
        <begin position="266"/>
        <end position="289"/>
    </location>
</feature>
<gene>
    <name evidence="12" type="ORF">H7965_07300</name>
</gene>
<dbReference type="Pfam" id="PF00999">
    <property type="entry name" value="Na_H_Exchanger"/>
    <property type="match status" value="1"/>
</dbReference>
<protein>
    <submittedName>
        <fullName evidence="12">Na+/H+ antiporter</fullName>
    </submittedName>
</protein>
<dbReference type="GO" id="GO:0015386">
    <property type="term" value="F:potassium:proton antiporter activity"/>
    <property type="evidence" value="ECO:0007669"/>
    <property type="project" value="TreeGrafter"/>
</dbReference>
<keyword evidence="9 10" id="KW-0739">Sodium transport</keyword>
<evidence type="ECO:0000256" key="10">
    <source>
        <dbReference type="RuleBase" id="RU366002"/>
    </source>
</evidence>
<keyword evidence="4 10" id="KW-0812">Transmembrane</keyword>
<dbReference type="GO" id="GO:0051453">
    <property type="term" value="P:regulation of intracellular pH"/>
    <property type="evidence" value="ECO:0007669"/>
    <property type="project" value="TreeGrafter"/>
</dbReference>
<evidence type="ECO:0000313" key="13">
    <source>
        <dbReference type="Proteomes" id="UP000600101"/>
    </source>
</evidence>
<keyword evidence="3" id="KW-1003">Cell membrane</keyword>
<comment type="subcellular location">
    <subcellularLocation>
        <location evidence="10">Cell inner membrane</location>
        <topology evidence="10">Multi-pass membrane protein</topology>
    </subcellularLocation>
    <subcellularLocation>
        <location evidence="1">Cell membrane</location>
        <topology evidence="1">Multi-pass membrane protein</topology>
    </subcellularLocation>
</comment>
<dbReference type="EMBL" id="JACOMF010000006">
    <property type="protein sequence ID" value="MBC4015130.1"/>
    <property type="molecule type" value="Genomic_DNA"/>
</dbReference>
<feature type="transmembrane region" description="Helical" evidence="10">
    <location>
        <begin position="83"/>
        <end position="105"/>
    </location>
</feature>
<evidence type="ECO:0000256" key="4">
    <source>
        <dbReference type="ARBA" id="ARBA00022692"/>
    </source>
</evidence>
<reference evidence="12" key="1">
    <citation type="submission" date="2020-08" db="EMBL/GenBank/DDBJ databases">
        <authorList>
            <person name="Hu Y."/>
            <person name="Nguyen S.V."/>
            <person name="Li F."/>
            <person name="Fanning S."/>
        </authorList>
    </citation>
    <scope>NUCLEOTIDE SEQUENCE</scope>
    <source>
        <strain evidence="12">SYSU D8009</strain>
    </source>
</reference>
<keyword evidence="6 10" id="KW-0915">Sodium</keyword>
<comment type="caution">
    <text evidence="12">The sequence shown here is derived from an EMBL/GenBank/DDBJ whole genome shotgun (WGS) entry which is preliminary data.</text>
</comment>
<comment type="similarity">
    <text evidence="10">Belongs to the monovalent cation:proton antiporter 1 (CPA1) transporter (TC 2.A.36) family.</text>
</comment>
<feature type="transmembrane region" description="Helical" evidence="10">
    <location>
        <begin position="373"/>
        <end position="397"/>
    </location>
</feature>
<keyword evidence="8 10" id="KW-0472">Membrane</keyword>
<evidence type="ECO:0000256" key="9">
    <source>
        <dbReference type="ARBA" id="ARBA00023201"/>
    </source>
</evidence>
<organism evidence="12 13">
    <name type="scientific">Siccirubricoccus deserti</name>
    <dbReference type="NCBI Taxonomy" id="2013562"/>
    <lineage>
        <taxon>Bacteria</taxon>
        <taxon>Pseudomonadati</taxon>
        <taxon>Pseudomonadota</taxon>
        <taxon>Alphaproteobacteria</taxon>
        <taxon>Acetobacterales</taxon>
        <taxon>Roseomonadaceae</taxon>
        <taxon>Siccirubricoccus</taxon>
    </lineage>
</organism>
<evidence type="ECO:0000256" key="8">
    <source>
        <dbReference type="ARBA" id="ARBA00023136"/>
    </source>
</evidence>
<evidence type="ECO:0000313" key="12">
    <source>
        <dbReference type="EMBL" id="MBC4015130.1"/>
    </source>
</evidence>
<feature type="transmembrane region" description="Helical" evidence="10">
    <location>
        <begin position="301"/>
        <end position="326"/>
    </location>
</feature>
<evidence type="ECO:0000256" key="1">
    <source>
        <dbReference type="ARBA" id="ARBA00004651"/>
    </source>
</evidence>
<sequence>MAFTEIVLLLIAACIGFAVLARRLGVPYAVILVLGGMALALVPDVPVVRLDPEFALAFFLPPLLQASAVRTDWRAFRSNLRPILLLAVGAVIFTAFCIGAVARWLVPEMPWAAALTLGAIVAPPDAVAAAAVLQRLRLPRRIVSVLEGESLINDASALVLYKLAVGAAMAGGTLAAGGGVLTFLALAAGGVAIGWAVAQVTLFVLHRLNDVMLETTTGFLAAYAAYLAGEAAGVSGVLAVVTAGLLFGPAQHTLMSPQARLAGTAVWGFVEFILNSLVFVLIGLQLNQVLARIGDRGAAELAWLAGVISATLILSRFLWVFPASWLPRITATKDGALPPTGREATIVAWAGMRGVVSLATALALPMDFPQRDLIVFLAFCAILATLVLQGTTLEWLIKTLKVALPHHDGGIDPTEAEARRAMAQAALAEVERRLDDPLEGAIAADMVAEFRDRAGHLHRTAANRGAAAAERAARRRIRLAALEAARRSLLFHHATGALDSEGLARLERALDLEEQRIRQVLGDERTAAQKAADAMRRRSLLQVSGHA</sequence>
<keyword evidence="10" id="KW-0050">Antiport</keyword>
<feature type="transmembrane region" description="Helical" evidence="10">
    <location>
        <begin position="111"/>
        <end position="134"/>
    </location>
</feature>
<feature type="transmembrane region" description="Helical" evidence="10">
    <location>
        <begin position="346"/>
        <end position="366"/>
    </location>
</feature>
<evidence type="ECO:0000256" key="7">
    <source>
        <dbReference type="ARBA" id="ARBA00023065"/>
    </source>
</evidence>
<evidence type="ECO:0000256" key="3">
    <source>
        <dbReference type="ARBA" id="ARBA00022475"/>
    </source>
</evidence>
<dbReference type="InterPro" id="IPR018422">
    <property type="entry name" value="Cation/H_exchanger_CPA1"/>
</dbReference>
<evidence type="ECO:0000256" key="5">
    <source>
        <dbReference type="ARBA" id="ARBA00022989"/>
    </source>
</evidence>
<keyword evidence="5 10" id="KW-1133">Transmembrane helix</keyword>
<keyword evidence="10" id="KW-0997">Cell inner membrane</keyword>